<feature type="domain" description="EGF-like" evidence="2">
    <location>
        <begin position="29"/>
        <end position="60"/>
    </location>
</feature>
<feature type="disulfide bond" evidence="1">
    <location>
        <begin position="50"/>
        <end position="59"/>
    </location>
</feature>
<name>A0A813ZUX6_9BILA</name>
<dbReference type="PROSITE" id="PS00022">
    <property type="entry name" value="EGF_1"/>
    <property type="match status" value="1"/>
</dbReference>
<sequence length="145" mass="16180">MQNVVEQRQQQGFSRLDRGNLITVDLYLSTKVCACYNQGICDSYTGSCICPAGFIGRQCGQLESTTSCNNIVRKDSGVCNIISPTTVSTCRCLLEYFRCSQASTFADQYKCAQDRLMFGKCPRGLQFNFNKMSYDHANAVTCLNK</sequence>
<organism evidence="3 4">
    <name type="scientific">Adineta steineri</name>
    <dbReference type="NCBI Taxonomy" id="433720"/>
    <lineage>
        <taxon>Eukaryota</taxon>
        <taxon>Metazoa</taxon>
        <taxon>Spiralia</taxon>
        <taxon>Gnathifera</taxon>
        <taxon>Rotifera</taxon>
        <taxon>Eurotatoria</taxon>
        <taxon>Bdelloidea</taxon>
        <taxon>Adinetida</taxon>
        <taxon>Adinetidae</taxon>
        <taxon>Adineta</taxon>
    </lineage>
</organism>
<comment type="caution">
    <text evidence="3">The sequence shown here is derived from an EMBL/GenBank/DDBJ whole genome shotgun (WGS) entry which is preliminary data.</text>
</comment>
<accession>A0A813ZUX6</accession>
<protein>
    <recommendedName>
        <fullName evidence="2">EGF-like domain-containing protein</fullName>
    </recommendedName>
</protein>
<keyword evidence="1" id="KW-1015">Disulfide bond</keyword>
<evidence type="ECO:0000313" key="4">
    <source>
        <dbReference type="Proteomes" id="UP000663845"/>
    </source>
</evidence>
<evidence type="ECO:0000313" key="3">
    <source>
        <dbReference type="EMBL" id="CAF0902951.1"/>
    </source>
</evidence>
<reference evidence="3" key="1">
    <citation type="submission" date="2021-02" db="EMBL/GenBank/DDBJ databases">
        <authorList>
            <person name="Nowell W R."/>
        </authorList>
    </citation>
    <scope>NUCLEOTIDE SEQUENCE</scope>
</reference>
<comment type="caution">
    <text evidence="1">Lacks conserved residue(s) required for the propagation of feature annotation.</text>
</comment>
<dbReference type="CDD" id="cd00055">
    <property type="entry name" value="EGF_Lam"/>
    <property type="match status" value="1"/>
</dbReference>
<evidence type="ECO:0000256" key="1">
    <source>
        <dbReference type="PROSITE-ProRule" id="PRU00076"/>
    </source>
</evidence>
<dbReference type="InterPro" id="IPR000742">
    <property type="entry name" value="EGF"/>
</dbReference>
<dbReference type="PROSITE" id="PS50026">
    <property type="entry name" value="EGF_3"/>
    <property type="match status" value="1"/>
</dbReference>
<dbReference type="EMBL" id="CAJNOG010000078">
    <property type="protein sequence ID" value="CAF0902951.1"/>
    <property type="molecule type" value="Genomic_DNA"/>
</dbReference>
<dbReference type="InterPro" id="IPR002049">
    <property type="entry name" value="LE_dom"/>
</dbReference>
<evidence type="ECO:0000259" key="2">
    <source>
        <dbReference type="PROSITE" id="PS50026"/>
    </source>
</evidence>
<dbReference type="AlphaFoldDB" id="A0A813ZUX6"/>
<proteinExistence type="predicted"/>
<gene>
    <name evidence="3" type="ORF">JYZ213_LOCUS10655</name>
</gene>
<keyword evidence="1" id="KW-0245">EGF-like domain</keyword>
<dbReference type="Proteomes" id="UP000663845">
    <property type="component" value="Unassembled WGS sequence"/>
</dbReference>
<dbReference type="PROSITE" id="PS01186">
    <property type="entry name" value="EGF_2"/>
    <property type="match status" value="1"/>
</dbReference>